<dbReference type="STRING" id="555875.SAMN04488124_1530"/>
<evidence type="ECO:0000313" key="1">
    <source>
        <dbReference type="EMBL" id="SFR45672.1"/>
    </source>
</evidence>
<keyword evidence="2" id="KW-1185">Reference proteome</keyword>
<protein>
    <recommendedName>
        <fullName evidence="3">Lipoprotein</fullName>
    </recommendedName>
</protein>
<dbReference type="AlphaFoldDB" id="A0A1I6GTZ0"/>
<reference evidence="2" key="1">
    <citation type="submission" date="2016-10" db="EMBL/GenBank/DDBJ databases">
        <authorList>
            <person name="Varghese N."/>
            <person name="Submissions S."/>
        </authorList>
    </citation>
    <scope>NUCLEOTIDE SEQUENCE [LARGE SCALE GENOMIC DNA]</scope>
    <source>
        <strain evidence="2">CGMCC 1.8711</strain>
    </source>
</reference>
<evidence type="ECO:0008006" key="3">
    <source>
        <dbReference type="Google" id="ProtNLM"/>
    </source>
</evidence>
<dbReference type="PROSITE" id="PS51257">
    <property type="entry name" value="PROKAR_LIPOPROTEIN"/>
    <property type="match status" value="1"/>
</dbReference>
<dbReference type="Proteomes" id="UP000243250">
    <property type="component" value="Unassembled WGS sequence"/>
</dbReference>
<dbReference type="RefSeq" id="WP_139229697.1">
    <property type="nucleotide sequence ID" value="NZ_FOYS01000002.1"/>
</dbReference>
<dbReference type="EMBL" id="FOYS01000002">
    <property type="protein sequence ID" value="SFR45672.1"/>
    <property type="molecule type" value="Genomic_DNA"/>
</dbReference>
<evidence type="ECO:0000313" key="2">
    <source>
        <dbReference type="Proteomes" id="UP000243250"/>
    </source>
</evidence>
<gene>
    <name evidence="1" type="ORF">SAMN04488124_1530</name>
</gene>
<name>A0A1I6GTZ0_9EURY</name>
<sequence length="166" mass="18050">MRRLPLCGLIFVFVLAGCVGSPLLNPGPQERPVMMNLSNEANETYTLELWTAESPLDVRVIQTNGSDYTTQMGNAGVGVYDTGVSQTTSSLQFPERATLYGRYTLNPGESQQWAMQEPYYDTVFVVVVYADDHVIGWVETSCAGGVKLGFDVVVANYGPSGSYGCI</sequence>
<organism evidence="1 2">
    <name type="scientific">Halogeometricum limi</name>
    <dbReference type="NCBI Taxonomy" id="555875"/>
    <lineage>
        <taxon>Archaea</taxon>
        <taxon>Methanobacteriati</taxon>
        <taxon>Methanobacteriota</taxon>
        <taxon>Stenosarchaea group</taxon>
        <taxon>Halobacteria</taxon>
        <taxon>Halobacteriales</taxon>
        <taxon>Haloferacaceae</taxon>
        <taxon>Halogeometricum</taxon>
    </lineage>
</organism>
<proteinExistence type="predicted"/>
<dbReference type="OrthoDB" id="300288at2157"/>
<accession>A0A1I6GTZ0</accession>